<dbReference type="Gene3D" id="6.10.20.100">
    <property type="match status" value="1"/>
</dbReference>
<dbReference type="InterPro" id="IPR042243">
    <property type="entry name" value="HypD_1"/>
</dbReference>
<dbReference type="Gene3D" id="3.40.50.11740">
    <property type="entry name" value="HypD, alpha/beta domain 2"/>
    <property type="match status" value="2"/>
</dbReference>
<gene>
    <name evidence="4" type="ORF">BHF68_11870</name>
</gene>
<evidence type="ECO:0000313" key="4">
    <source>
        <dbReference type="EMBL" id="OEF95786.1"/>
    </source>
</evidence>
<dbReference type="PANTHER" id="PTHR30149">
    <property type="entry name" value="HYDROGENASE PROTEIN ASSEMBLY PROTEIN HYPD"/>
    <property type="match status" value="1"/>
</dbReference>
<keyword evidence="5" id="KW-1185">Reference proteome</keyword>
<reference evidence="4 5" key="1">
    <citation type="submission" date="2016-09" db="EMBL/GenBank/DDBJ databases">
        <title>Draft genome sequence for the type strain of Desulfuribacillus alkaliarsenatis AHT28, an obligately anaerobic, sulfidogenic bacterium isolated from Russian soda lake sediments.</title>
        <authorList>
            <person name="Abin C.A."/>
            <person name="Hollibaugh J.T."/>
        </authorList>
    </citation>
    <scope>NUCLEOTIDE SEQUENCE [LARGE SCALE GENOMIC DNA]</scope>
    <source>
        <strain evidence="4 5">AHT28</strain>
    </source>
</reference>
<dbReference type="GO" id="GO:0051604">
    <property type="term" value="P:protein maturation"/>
    <property type="evidence" value="ECO:0007669"/>
    <property type="project" value="TreeGrafter"/>
</dbReference>
<dbReference type="GO" id="GO:0070025">
    <property type="term" value="F:carbon monoxide binding"/>
    <property type="evidence" value="ECO:0007669"/>
    <property type="project" value="TreeGrafter"/>
</dbReference>
<dbReference type="Pfam" id="PF01924">
    <property type="entry name" value="HypD"/>
    <property type="match status" value="1"/>
</dbReference>
<dbReference type="RefSeq" id="WP_069644352.1">
    <property type="nucleotide sequence ID" value="NZ_MIJE01000035.1"/>
</dbReference>
<evidence type="ECO:0000256" key="3">
    <source>
        <dbReference type="ARBA" id="ARBA00023004"/>
    </source>
</evidence>
<dbReference type="Proteomes" id="UP000094296">
    <property type="component" value="Unassembled WGS sequence"/>
</dbReference>
<sequence>MSSMKTNVYRDPVLGKELIQAIKKQAKIFQEKNGRKVNLMEVCGTHTVSVSKAGLRDVFRDDIELISGPGCPVCVTSHEDIDYMIELAKQPEVIICTFGDMMRVPGSHSSLAEEKANGHDIRVLYSPLEALDIAEEQPDKKVIFLAVGFETTTPAIAATIDMAEKREIDNYYVFTVHKICPPVVELLFNDPKLKIDGLLLPGHVSAIVGRKALDFIATEFKVPSSIAGFEPLDVLAGMYDIIRMLNQGEAKVTNQYLRVVTEEGNKAALDMIAKYFEAASSNWRGIGSIEGSGLVLKPEYQKYDARNLYDITIPESSNTRGCRCGEVLSGHIKPTDCGHFGRSCTPVSPVGPCMVSYEGTCATYFKYERKV</sequence>
<protein>
    <submittedName>
        <fullName evidence="4">Hydrogenase formation protein HypD</fullName>
    </submittedName>
</protein>
<keyword evidence="3" id="KW-0408">Iron</keyword>
<dbReference type="STRING" id="766136.BHF68_11870"/>
<dbReference type="NCBIfam" id="TIGR00075">
    <property type="entry name" value="hypD"/>
    <property type="match status" value="1"/>
</dbReference>
<dbReference type="PIRSF" id="PIRSF005622">
    <property type="entry name" value="Hydrgn_mat_hypD"/>
    <property type="match status" value="1"/>
</dbReference>
<dbReference type="PANTHER" id="PTHR30149:SF0">
    <property type="entry name" value="HYDROGENASE MATURATION FACTOR HYPD"/>
    <property type="match status" value="1"/>
</dbReference>
<name>A0A1E5FZX4_9FIRM</name>
<accession>A0A1E5FZX4</accession>
<dbReference type="InterPro" id="IPR042244">
    <property type="entry name" value="HypD_2_sf"/>
</dbReference>
<organism evidence="4 5">
    <name type="scientific">Desulfuribacillus alkaliarsenatis</name>
    <dbReference type="NCBI Taxonomy" id="766136"/>
    <lineage>
        <taxon>Bacteria</taxon>
        <taxon>Bacillati</taxon>
        <taxon>Bacillota</taxon>
        <taxon>Desulfuribacillia</taxon>
        <taxon>Desulfuribacillales</taxon>
        <taxon>Desulfuribacillaceae</taxon>
        <taxon>Desulfuribacillus</taxon>
    </lineage>
</organism>
<dbReference type="GO" id="GO:0051539">
    <property type="term" value="F:4 iron, 4 sulfur cluster binding"/>
    <property type="evidence" value="ECO:0007669"/>
    <property type="project" value="TreeGrafter"/>
</dbReference>
<comment type="caution">
    <text evidence="4">The sequence shown here is derived from an EMBL/GenBank/DDBJ whole genome shotgun (WGS) entry which is preliminary data.</text>
</comment>
<dbReference type="GO" id="GO:0005506">
    <property type="term" value="F:iron ion binding"/>
    <property type="evidence" value="ECO:0007669"/>
    <property type="project" value="TreeGrafter"/>
</dbReference>
<evidence type="ECO:0000256" key="1">
    <source>
        <dbReference type="ARBA" id="ARBA00007888"/>
    </source>
</evidence>
<dbReference type="EMBL" id="MIJE01000035">
    <property type="protein sequence ID" value="OEF95786.1"/>
    <property type="molecule type" value="Genomic_DNA"/>
</dbReference>
<dbReference type="InterPro" id="IPR002780">
    <property type="entry name" value="Hyd_form_HypD"/>
</dbReference>
<evidence type="ECO:0000313" key="5">
    <source>
        <dbReference type="Proteomes" id="UP000094296"/>
    </source>
</evidence>
<evidence type="ECO:0000256" key="2">
    <source>
        <dbReference type="ARBA" id="ARBA00022723"/>
    </source>
</evidence>
<dbReference type="AlphaFoldDB" id="A0A1E5FZX4"/>
<comment type="similarity">
    <text evidence="1">Belongs to the HypD family.</text>
</comment>
<proteinExistence type="inferred from homology"/>
<keyword evidence="2" id="KW-0479">Metal-binding</keyword>